<feature type="transmembrane region" description="Helical" evidence="6">
    <location>
        <begin position="42"/>
        <end position="62"/>
    </location>
</feature>
<feature type="transmembrane region" description="Helical" evidence="6">
    <location>
        <begin position="16"/>
        <end position="36"/>
    </location>
</feature>
<evidence type="ECO:0000256" key="6">
    <source>
        <dbReference type="SAM" id="Phobius"/>
    </source>
</evidence>
<evidence type="ECO:0000256" key="1">
    <source>
        <dbReference type="ARBA" id="ARBA00004141"/>
    </source>
</evidence>
<gene>
    <name evidence="8" type="ORF">IAA54_10580</name>
</gene>
<evidence type="ECO:0000259" key="7">
    <source>
        <dbReference type="Pfam" id="PF04138"/>
    </source>
</evidence>
<feature type="transmembrane region" description="Helical" evidence="6">
    <location>
        <begin position="117"/>
        <end position="136"/>
    </location>
</feature>
<keyword evidence="4 6" id="KW-1133">Transmembrane helix</keyword>
<keyword evidence="3 6" id="KW-0812">Transmembrane</keyword>
<reference evidence="8" key="1">
    <citation type="submission" date="2020-10" db="EMBL/GenBank/DDBJ databases">
        <authorList>
            <person name="Gilroy R."/>
        </authorList>
    </citation>
    <scope>NUCLEOTIDE SEQUENCE</scope>
    <source>
        <strain evidence="8">ChiSjej1B19-7085</strain>
    </source>
</reference>
<dbReference type="AlphaFoldDB" id="A0A9D1J244"/>
<sequence>MQKLMEIWKKLVNPETVSYLVFGVLTTVINIAAFGLLYDMLAWPLVAANVLAWLLSVIFAFLTNKLFVFRSKSFAPRIFLRELVSFFAARLLSLGVDTAGMWILVDLLLVNSWIAKILMNVVVIIMNYVLSKLIIFKKEK</sequence>
<dbReference type="Proteomes" id="UP000886785">
    <property type="component" value="Unassembled WGS sequence"/>
</dbReference>
<dbReference type="EMBL" id="DVHF01000133">
    <property type="protein sequence ID" value="HIR58102.1"/>
    <property type="molecule type" value="Genomic_DNA"/>
</dbReference>
<evidence type="ECO:0000313" key="9">
    <source>
        <dbReference type="Proteomes" id="UP000886785"/>
    </source>
</evidence>
<dbReference type="PANTHER" id="PTHR38459:SF5">
    <property type="entry name" value="CELL WALL TEICHOIC ACID GLYCOSYLATION PROTEIN GTCA"/>
    <property type="match status" value="1"/>
</dbReference>
<comment type="subcellular location">
    <subcellularLocation>
        <location evidence="1">Membrane</location>
        <topology evidence="1">Multi-pass membrane protein</topology>
    </subcellularLocation>
</comment>
<organism evidence="8 9">
    <name type="scientific">Candidatus Gallacutalibacter pullicola</name>
    <dbReference type="NCBI Taxonomy" id="2840830"/>
    <lineage>
        <taxon>Bacteria</taxon>
        <taxon>Bacillati</taxon>
        <taxon>Bacillota</taxon>
        <taxon>Clostridia</taxon>
        <taxon>Eubacteriales</taxon>
        <taxon>Candidatus Gallacutalibacter</taxon>
    </lineage>
</organism>
<evidence type="ECO:0000256" key="5">
    <source>
        <dbReference type="ARBA" id="ARBA00023136"/>
    </source>
</evidence>
<evidence type="ECO:0000256" key="3">
    <source>
        <dbReference type="ARBA" id="ARBA00022692"/>
    </source>
</evidence>
<feature type="domain" description="GtrA/DPMS transmembrane" evidence="7">
    <location>
        <begin position="19"/>
        <end position="136"/>
    </location>
</feature>
<evidence type="ECO:0000256" key="4">
    <source>
        <dbReference type="ARBA" id="ARBA00022989"/>
    </source>
</evidence>
<evidence type="ECO:0000256" key="2">
    <source>
        <dbReference type="ARBA" id="ARBA00009399"/>
    </source>
</evidence>
<accession>A0A9D1J244</accession>
<comment type="similarity">
    <text evidence="2">Belongs to the GtrA family.</text>
</comment>
<keyword evidence="5 6" id="KW-0472">Membrane</keyword>
<reference evidence="8" key="2">
    <citation type="journal article" date="2021" name="PeerJ">
        <title>Extensive microbial diversity within the chicken gut microbiome revealed by metagenomics and culture.</title>
        <authorList>
            <person name="Gilroy R."/>
            <person name="Ravi A."/>
            <person name="Getino M."/>
            <person name="Pursley I."/>
            <person name="Horton D.L."/>
            <person name="Alikhan N.F."/>
            <person name="Baker D."/>
            <person name="Gharbi K."/>
            <person name="Hall N."/>
            <person name="Watson M."/>
            <person name="Adriaenssens E.M."/>
            <person name="Foster-Nyarko E."/>
            <person name="Jarju S."/>
            <person name="Secka A."/>
            <person name="Antonio M."/>
            <person name="Oren A."/>
            <person name="Chaudhuri R.R."/>
            <person name="La Ragione R."/>
            <person name="Hildebrand F."/>
            <person name="Pallen M.J."/>
        </authorList>
    </citation>
    <scope>NUCLEOTIDE SEQUENCE</scope>
    <source>
        <strain evidence="8">ChiSjej1B19-7085</strain>
    </source>
</reference>
<dbReference type="GO" id="GO:0000271">
    <property type="term" value="P:polysaccharide biosynthetic process"/>
    <property type="evidence" value="ECO:0007669"/>
    <property type="project" value="InterPro"/>
</dbReference>
<dbReference type="InterPro" id="IPR007267">
    <property type="entry name" value="GtrA_DPMS_TM"/>
</dbReference>
<proteinExistence type="inferred from homology"/>
<dbReference type="PANTHER" id="PTHR38459">
    <property type="entry name" value="PROPHAGE BACTOPRENOL-LINKED GLUCOSE TRANSLOCASE HOMOLOG"/>
    <property type="match status" value="1"/>
</dbReference>
<dbReference type="InterPro" id="IPR051401">
    <property type="entry name" value="GtrA_CellWall_Glycosyl"/>
</dbReference>
<evidence type="ECO:0000313" key="8">
    <source>
        <dbReference type="EMBL" id="HIR58102.1"/>
    </source>
</evidence>
<name>A0A9D1J244_9FIRM</name>
<dbReference type="Pfam" id="PF04138">
    <property type="entry name" value="GtrA_DPMS_TM"/>
    <property type="match status" value="1"/>
</dbReference>
<comment type="caution">
    <text evidence="8">The sequence shown here is derived from an EMBL/GenBank/DDBJ whole genome shotgun (WGS) entry which is preliminary data.</text>
</comment>
<dbReference type="GO" id="GO:0005886">
    <property type="term" value="C:plasma membrane"/>
    <property type="evidence" value="ECO:0007669"/>
    <property type="project" value="TreeGrafter"/>
</dbReference>
<feature type="transmembrane region" description="Helical" evidence="6">
    <location>
        <begin position="83"/>
        <end position="105"/>
    </location>
</feature>
<protein>
    <submittedName>
        <fullName evidence="8">GtrA family protein</fullName>
    </submittedName>
</protein>